<dbReference type="PROSITE" id="PS00623">
    <property type="entry name" value="GMC_OXRED_1"/>
    <property type="match status" value="1"/>
</dbReference>
<evidence type="ECO:0000256" key="3">
    <source>
        <dbReference type="RuleBase" id="RU003968"/>
    </source>
</evidence>
<dbReference type="GO" id="GO:0050660">
    <property type="term" value="F:flavin adenine dinucleotide binding"/>
    <property type="evidence" value="ECO:0007669"/>
    <property type="project" value="InterPro"/>
</dbReference>
<dbReference type="PIRSF" id="PIRSF000137">
    <property type="entry name" value="Alcohol_oxidase"/>
    <property type="match status" value="1"/>
</dbReference>
<evidence type="ECO:0000256" key="2">
    <source>
        <dbReference type="PIRSR" id="PIRSR000137-2"/>
    </source>
</evidence>
<dbReference type="Gene3D" id="3.50.50.60">
    <property type="entry name" value="FAD/NAD(P)-binding domain"/>
    <property type="match status" value="1"/>
</dbReference>
<dbReference type="EMBL" id="KV748822">
    <property type="protein sequence ID" value="OCL12847.1"/>
    <property type="molecule type" value="Genomic_DNA"/>
</dbReference>
<comment type="similarity">
    <text evidence="1 3">Belongs to the GMC oxidoreductase family.</text>
</comment>
<comment type="cofactor">
    <cofactor evidence="2">
        <name>FAD</name>
        <dbReference type="ChEBI" id="CHEBI:57692"/>
    </cofactor>
</comment>
<organism evidence="7 8">
    <name type="scientific">Glonium stellatum</name>
    <dbReference type="NCBI Taxonomy" id="574774"/>
    <lineage>
        <taxon>Eukaryota</taxon>
        <taxon>Fungi</taxon>
        <taxon>Dikarya</taxon>
        <taxon>Ascomycota</taxon>
        <taxon>Pezizomycotina</taxon>
        <taxon>Dothideomycetes</taxon>
        <taxon>Pleosporomycetidae</taxon>
        <taxon>Gloniales</taxon>
        <taxon>Gloniaceae</taxon>
        <taxon>Glonium</taxon>
    </lineage>
</organism>
<evidence type="ECO:0000313" key="8">
    <source>
        <dbReference type="Proteomes" id="UP000250140"/>
    </source>
</evidence>
<feature type="signal peptide" evidence="4">
    <location>
        <begin position="1"/>
        <end position="34"/>
    </location>
</feature>
<evidence type="ECO:0000256" key="4">
    <source>
        <dbReference type="SAM" id="SignalP"/>
    </source>
</evidence>
<dbReference type="GO" id="GO:0016614">
    <property type="term" value="F:oxidoreductase activity, acting on CH-OH group of donors"/>
    <property type="evidence" value="ECO:0007669"/>
    <property type="project" value="InterPro"/>
</dbReference>
<dbReference type="AlphaFoldDB" id="A0A8E2F941"/>
<name>A0A8E2F941_9PEZI</name>
<feature type="domain" description="Glucose-methanol-choline oxidoreductase N-terminal" evidence="6">
    <location>
        <begin position="298"/>
        <end position="312"/>
    </location>
</feature>
<dbReference type="SUPFAM" id="SSF54373">
    <property type="entry name" value="FAD-linked reductases, C-terminal domain"/>
    <property type="match status" value="1"/>
</dbReference>
<dbReference type="SUPFAM" id="SSF51905">
    <property type="entry name" value="FAD/NAD(P)-binding domain"/>
    <property type="match status" value="1"/>
</dbReference>
<accession>A0A8E2F941</accession>
<feature type="domain" description="Glucose-methanol-choline oxidoreductase N-terminal" evidence="5">
    <location>
        <begin position="127"/>
        <end position="150"/>
    </location>
</feature>
<dbReference type="InterPro" id="IPR007867">
    <property type="entry name" value="GMC_OxRtase_C"/>
</dbReference>
<evidence type="ECO:0000259" key="6">
    <source>
        <dbReference type="PROSITE" id="PS00624"/>
    </source>
</evidence>
<dbReference type="InterPro" id="IPR000172">
    <property type="entry name" value="GMC_OxRdtase_N"/>
</dbReference>
<dbReference type="Proteomes" id="UP000250140">
    <property type="component" value="Unassembled WGS sequence"/>
</dbReference>
<dbReference type="InterPro" id="IPR036188">
    <property type="entry name" value="FAD/NAD-bd_sf"/>
</dbReference>
<keyword evidence="3" id="KW-0285">Flavoprotein</keyword>
<keyword evidence="4" id="KW-0732">Signal</keyword>
<dbReference type="OrthoDB" id="269227at2759"/>
<dbReference type="PROSITE" id="PS00624">
    <property type="entry name" value="GMC_OXRED_2"/>
    <property type="match status" value="1"/>
</dbReference>
<dbReference type="Gene3D" id="3.30.560.10">
    <property type="entry name" value="Glucose Oxidase, domain 3"/>
    <property type="match status" value="1"/>
</dbReference>
<reference evidence="7 8" key="1">
    <citation type="journal article" date="2016" name="Nat. Commun.">
        <title>Ectomycorrhizal ecology is imprinted in the genome of the dominant symbiotic fungus Cenococcum geophilum.</title>
        <authorList>
            <consortium name="DOE Joint Genome Institute"/>
            <person name="Peter M."/>
            <person name="Kohler A."/>
            <person name="Ohm R.A."/>
            <person name="Kuo A."/>
            <person name="Krutzmann J."/>
            <person name="Morin E."/>
            <person name="Arend M."/>
            <person name="Barry K.W."/>
            <person name="Binder M."/>
            <person name="Choi C."/>
            <person name="Clum A."/>
            <person name="Copeland A."/>
            <person name="Grisel N."/>
            <person name="Haridas S."/>
            <person name="Kipfer T."/>
            <person name="LaButti K."/>
            <person name="Lindquist E."/>
            <person name="Lipzen A."/>
            <person name="Maire R."/>
            <person name="Meier B."/>
            <person name="Mihaltcheva S."/>
            <person name="Molinier V."/>
            <person name="Murat C."/>
            <person name="Poggeler S."/>
            <person name="Quandt C.A."/>
            <person name="Sperisen C."/>
            <person name="Tritt A."/>
            <person name="Tisserant E."/>
            <person name="Crous P.W."/>
            <person name="Henrissat B."/>
            <person name="Nehls U."/>
            <person name="Egli S."/>
            <person name="Spatafora J.W."/>
            <person name="Grigoriev I.V."/>
            <person name="Martin F.M."/>
        </authorList>
    </citation>
    <scope>NUCLEOTIDE SEQUENCE [LARGE SCALE GENOMIC DNA]</scope>
    <source>
        <strain evidence="7 8">CBS 207.34</strain>
    </source>
</reference>
<protein>
    <submittedName>
        <fullName evidence="7">GMC oxidoreductase</fullName>
    </submittedName>
</protein>
<feature type="binding site" evidence="2">
    <location>
        <position position="129"/>
    </location>
    <ligand>
        <name>FAD</name>
        <dbReference type="ChEBI" id="CHEBI:57692"/>
    </ligand>
</feature>
<keyword evidence="8" id="KW-1185">Reference proteome</keyword>
<feature type="binding site" evidence="2">
    <location>
        <position position="266"/>
    </location>
    <ligand>
        <name>FAD</name>
        <dbReference type="ChEBI" id="CHEBI:57692"/>
    </ligand>
</feature>
<sequence length="611" mass="65999">MAQRIRLQHCPTGFSKLLAGVLLVLAALLERSSGHPTASPNCNSNATSFDFIIIGGGTAGLALAARLSQGLVDNCILVIEAGQDGRDEPGIYIPGREGSTFGTKYDWNLTTVPQPNVNNRVISMTRGKVLGGSSALNLMTWDRASKAEYDMWEELGNPGWNWDSMYQTMLKVENFTSSPDYGKAGVGHGGPIQTLINRILPRHQLAFPPAMEQLGLRENLESLDRYPIGVLRSPSNIRASNYTRSYSPTYLELAKSNLILTIGTRVARINFNGETATGVTLQDGTSITASKEVILSAGTLQSPGLLELSGIGDDNFLKAAGVNKTIYNLPGVGENLQDHIRTQNSYQLKPGYTSVDILRYNATYAAQQLTLYNSNDPSLYDYTGSGYAFMNWSQVSNATASSLIPLAYKAANFSSPIDQKKLTYLNSSLATQVPQLEVIFSDGYTGVKGYPTNGSSLYGAEFFTIIAGVQHPFSRGSVHINSSSLLAPPVIDPKYLSNDYDLAALMIAAKYARLIASTAPLSDVWSSEYEPGPQISTGEQWQNYAKSSMLSIYHPVGTCAMLPEKAGGVVDSQLKVYGTKGLRVVDASVMPILVYNCGGNPCCIREPPLTL</sequence>
<evidence type="ECO:0000313" key="7">
    <source>
        <dbReference type="EMBL" id="OCL12847.1"/>
    </source>
</evidence>
<dbReference type="Pfam" id="PF00732">
    <property type="entry name" value="GMC_oxred_N"/>
    <property type="match status" value="1"/>
</dbReference>
<feature type="chain" id="PRO_5034181870" evidence="4">
    <location>
        <begin position="35"/>
        <end position="611"/>
    </location>
</feature>
<keyword evidence="2 3" id="KW-0274">FAD</keyword>
<dbReference type="PANTHER" id="PTHR11552:SF115">
    <property type="entry name" value="DEHYDROGENASE XPTC-RELATED"/>
    <property type="match status" value="1"/>
</dbReference>
<proteinExistence type="inferred from homology"/>
<dbReference type="Pfam" id="PF05199">
    <property type="entry name" value="GMC_oxred_C"/>
    <property type="match status" value="1"/>
</dbReference>
<dbReference type="PANTHER" id="PTHR11552">
    <property type="entry name" value="GLUCOSE-METHANOL-CHOLINE GMC OXIDOREDUCTASE"/>
    <property type="match status" value="1"/>
</dbReference>
<dbReference type="GO" id="GO:0044550">
    <property type="term" value="P:secondary metabolite biosynthetic process"/>
    <property type="evidence" value="ECO:0007669"/>
    <property type="project" value="TreeGrafter"/>
</dbReference>
<evidence type="ECO:0000256" key="1">
    <source>
        <dbReference type="ARBA" id="ARBA00010790"/>
    </source>
</evidence>
<gene>
    <name evidence="7" type="ORF">AOQ84DRAFT_418025</name>
</gene>
<dbReference type="InterPro" id="IPR012132">
    <property type="entry name" value="GMC_OxRdtase"/>
</dbReference>
<evidence type="ECO:0000259" key="5">
    <source>
        <dbReference type="PROSITE" id="PS00623"/>
    </source>
</evidence>